<gene>
    <name evidence="2" type="ORF">A3A79_04020</name>
</gene>
<comment type="caution">
    <text evidence="2">The sequence shown here is derived from an EMBL/GenBank/DDBJ whole genome shotgun (WGS) entry which is preliminary data.</text>
</comment>
<dbReference type="STRING" id="1798392.A3A79_04020"/>
<feature type="transmembrane region" description="Helical" evidence="1">
    <location>
        <begin position="44"/>
        <end position="61"/>
    </location>
</feature>
<dbReference type="EMBL" id="MFJV01000001">
    <property type="protein sequence ID" value="OGG24323.1"/>
    <property type="molecule type" value="Genomic_DNA"/>
</dbReference>
<protein>
    <submittedName>
        <fullName evidence="2">Uncharacterized protein</fullName>
    </submittedName>
</protein>
<evidence type="ECO:0000313" key="3">
    <source>
        <dbReference type="Proteomes" id="UP000178759"/>
    </source>
</evidence>
<dbReference type="Proteomes" id="UP000178759">
    <property type="component" value="Unassembled WGS sequence"/>
</dbReference>
<organism evidence="2 3">
    <name type="scientific">Candidatus Gottesmanbacteria bacterium RIFCSPLOWO2_01_FULL_43_11b</name>
    <dbReference type="NCBI Taxonomy" id="1798392"/>
    <lineage>
        <taxon>Bacteria</taxon>
        <taxon>Candidatus Gottesmaniibacteriota</taxon>
    </lineage>
</organism>
<keyword evidence="1" id="KW-0812">Transmembrane</keyword>
<sequence>MPAKTKREKLLAQERRIPYTLPIASTSVVLHEDLSYIRRDIRKTLLLSIIAIGIELVLTILERR</sequence>
<proteinExistence type="predicted"/>
<keyword evidence="1" id="KW-0472">Membrane</keyword>
<keyword evidence="1" id="KW-1133">Transmembrane helix</keyword>
<evidence type="ECO:0000313" key="2">
    <source>
        <dbReference type="EMBL" id="OGG24323.1"/>
    </source>
</evidence>
<evidence type="ECO:0000256" key="1">
    <source>
        <dbReference type="SAM" id="Phobius"/>
    </source>
</evidence>
<dbReference type="AlphaFoldDB" id="A0A1F6AIS9"/>
<accession>A0A1F6AIS9</accession>
<reference evidence="2 3" key="1">
    <citation type="journal article" date="2016" name="Nat. Commun.">
        <title>Thousands of microbial genomes shed light on interconnected biogeochemical processes in an aquifer system.</title>
        <authorList>
            <person name="Anantharaman K."/>
            <person name="Brown C.T."/>
            <person name="Hug L.A."/>
            <person name="Sharon I."/>
            <person name="Castelle C.J."/>
            <person name="Probst A.J."/>
            <person name="Thomas B.C."/>
            <person name="Singh A."/>
            <person name="Wilkins M.J."/>
            <person name="Karaoz U."/>
            <person name="Brodie E.L."/>
            <person name="Williams K.H."/>
            <person name="Hubbard S.S."/>
            <person name="Banfield J.F."/>
        </authorList>
    </citation>
    <scope>NUCLEOTIDE SEQUENCE [LARGE SCALE GENOMIC DNA]</scope>
</reference>
<name>A0A1F6AIS9_9BACT</name>